<evidence type="ECO:0000313" key="2">
    <source>
        <dbReference type="EMBL" id="GAA0148484.1"/>
    </source>
</evidence>
<evidence type="ECO:0000259" key="1">
    <source>
        <dbReference type="Pfam" id="PF07727"/>
    </source>
</evidence>
<comment type="caution">
    <text evidence="2">The sequence shown here is derived from an EMBL/GenBank/DDBJ whole genome shotgun (WGS) entry which is preliminary data.</text>
</comment>
<dbReference type="PANTHER" id="PTHR11439:SF440">
    <property type="entry name" value="INTEGRASE CATALYTIC DOMAIN-CONTAINING PROTEIN"/>
    <property type="match status" value="1"/>
</dbReference>
<dbReference type="Pfam" id="PF07727">
    <property type="entry name" value="RVT_2"/>
    <property type="match status" value="1"/>
</dbReference>
<dbReference type="Proteomes" id="UP001454036">
    <property type="component" value="Unassembled WGS sequence"/>
</dbReference>
<dbReference type="CDD" id="cd09272">
    <property type="entry name" value="RNase_HI_RT_Ty1"/>
    <property type="match status" value="1"/>
</dbReference>
<dbReference type="AlphaFoldDB" id="A0AAV3PA08"/>
<proteinExistence type="predicted"/>
<keyword evidence="3" id="KW-1185">Reference proteome</keyword>
<keyword evidence="2" id="KW-0675">Receptor</keyword>
<evidence type="ECO:0000313" key="3">
    <source>
        <dbReference type="Proteomes" id="UP001454036"/>
    </source>
</evidence>
<dbReference type="PANTHER" id="PTHR11439">
    <property type="entry name" value="GAG-POL-RELATED RETROTRANSPOSON"/>
    <property type="match status" value="1"/>
</dbReference>
<accession>A0AAV3PA08</accession>
<dbReference type="InterPro" id="IPR013103">
    <property type="entry name" value="RVT_2"/>
</dbReference>
<protein>
    <submittedName>
        <fullName evidence="2">Transmembrane signal receptor</fullName>
    </submittedName>
</protein>
<reference evidence="2 3" key="1">
    <citation type="submission" date="2024-01" db="EMBL/GenBank/DDBJ databases">
        <title>The complete chloroplast genome sequence of Lithospermum erythrorhizon: insights into the phylogenetic relationship among Boraginaceae species and the maternal lineages of purple gromwells.</title>
        <authorList>
            <person name="Okada T."/>
            <person name="Watanabe K."/>
        </authorList>
    </citation>
    <scope>NUCLEOTIDE SEQUENCE [LARGE SCALE GENOMIC DNA]</scope>
</reference>
<name>A0AAV3PA08_LITER</name>
<organism evidence="2 3">
    <name type="scientific">Lithospermum erythrorhizon</name>
    <name type="common">Purple gromwell</name>
    <name type="synonym">Lithospermum officinale var. erythrorhizon</name>
    <dbReference type="NCBI Taxonomy" id="34254"/>
    <lineage>
        <taxon>Eukaryota</taxon>
        <taxon>Viridiplantae</taxon>
        <taxon>Streptophyta</taxon>
        <taxon>Embryophyta</taxon>
        <taxon>Tracheophyta</taxon>
        <taxon>Spermatophyta</taxon>
        <taxon>Magnoliopsida</taxon>
        <taxon>eudicotyledons</taxon>
        <taxon>Gunneridae</taxon>
        <taxon>Pentapetalae</taxon>
        <taxon>asterids</taxon>
        <taxon>lamiids</taxon>
        <taxon>Boraginales</taxon>
        <taxon>Boraginaceae</taxon>
        <taxon>Boraginoideae</taxon>
        <taxon>Lithospermeae</taxon>
        <taxon>Lithospermum</taxon>
    </lineage>
</organism>
<gene>
    <name evidence="2" type="ORF">LIER_07913</name>
</gene>
<sequence>MKEDCRLQVGIHANLDWKLHQLDIKNAFLNGELEEEVYMIQPLGFEQGNNQSQADHTFFIKHTGKCKLTILIVYVDDIIVIGMEITRNRQGISVSQRKYTLDLLKETGILGCKTSSTAVELGNKDRMFQRKTVDKKMYQQLVRKLIYLSHTRHDIAFTVSLVSQYIHDPCQGYLDVVYRILKYLKQAPGKGLLFKKSEDKTIKIFTDVDSAGSIDDRKSTLGYCTMVWGNLVTWRSKKHNVVARSSAEAEYRAMAHGVCEVIWIRRLYKELKLQFDDPIQLYCDN</sequence>
<keyword evidence="2" id="KW-0812">Transmembrane</keyword>
<dbReference type="EMBL" id="BAABME010001245">
    <property type="protein sequence ID" value="GAA0148484.1"/>
    <property type="molecule type" value="Genomic_DNA"/>
</dbReference>
<dbReference type="SUPFAM" id="SSF56672">
    <property type="entry name" value="DNA/RNA polymerases"/>
    <property type="match status" value="1"/>
</dbReference>
<dbReference type="InterPro" id="IPR043502">
    <property type="entry name" value="DNA/RNA_pol_sf"/>
</dbReference>
<feature type="domain" description="Reverse transcriptase Ty1/copia-type" evidence="1">
    <location>
        <begin position="5"/>
        <end position="51"/>
    </location>
</feature>
<keyword evidence="2" id="KW-0472">Membrane</keyword>